<dbReference type="Gene3D" id="3.40.50.300">
    <property type="entry name" value="P-loop containing nucleotide triphosphate hydrolases"/>
    <property type="match status" value="1"/>
</dbReference>
<dbReference type="SUPFAM" id="SSF52540">
    <property type="entry name" value="P-loop containing nucleoside triphosphate hydrolases"/>
    <property type="match status" value="1"/>
</dbReference>
<dbReference type="Pfam" id="PF00005">
    <property type="entry name" value="ABC_tran"/>
    <property type="match status" value="1"/>
</dbReference>
<dbReference type="GO" id="GO:0015421">
    <property type="term" value="F:ABC-type oligopeptide transporter activity"/>
    <property type="evidence" value="ECO:0007669"/>
    <property type="project" value="TreeGrafter"/>
</dbReference>
<dbReference type="GO" id="GO:0005524">
    <property type="term" value="F:ATP binding"/>
    <property type="evidence" value="ECO:0007669"/>
    <property type="project" value="UniProtKB-KW"/>
</dbReference>
<dbReference type="PANTHER" id="PTHR43394:SF1">
    <property type="entry name" value="ATP-BINDING CASSETTE SUB-FAMILY B MEMBER 10, MITOCHONDRIAL"/>
    <property type="match status" value="1"/>
</dbReference>
<dbReference type="InterPro" id="IPR027417">
    <property type="entry name" value="P-loop_NTPase"/>
</dbReference>
<dbReference type="InterPro" id="IPR003439">
    <property type="entry name" value="ABC_transporter-like_ATP-bd"/>
</dbReference>
<name>A0A377M0N2_ENTCL</name>
<protein>
    <submittedName>
        <fullName evidence="2">Lipid transporter ATP-binding/permease</fullName>
        <ecNumber evidence="2">3.6.3.-</ecNumber>
    </submittedName>
</protein>
<organism evidence="2 3">
    <name type="scientific">Enterobacter cloacae</name>
    <dbReference type="NCBI Taxonomy" id="550"/>
    <lineage>
        <taxon>Bacteria</taxon>
        <taxon>Pseudomonadati</taxon>
        <taxon>Pseudomonadota</taxon>
        <taxon>Gammaproteobacteria</taxon>
        <taxon>Enterobacterales</taxon>
        <taxon>Enterobacteriaceae</taxon>
        <taxon>Enterobacter</taxon>
        <taxon>Enterobacter cloacae complex</taxon>
    </lineage>
</organism>
<evidence type="ECO:0000313" key="3">
    <source>
        <dbReference type="Proteomes" id="UP000255106"/>
    </source>
</evidence>
<keyword evidence="2" id="KW-0067">ATP-binding</keyword>
<keyword evidence="2" id="KW-0378">Hydrolase</keyword>
<keyword evidence="2" id="KW-0547">Nucleotide-binding</keyword>
<dbReference type="InterPro" id="IPR039421">
    <property type="entry name" value="Type_1_exporter"/>
</dbReference>
<dbReference type="AlphaFoldDB" id="A0A377M0N2"/>
<reference evidence="2 3" key="1">
    <citation type="submission" date="2018-06" db="EMBL/GenBank/DDBJ databases">
        <authorList>
            <consortium name="Pathogen Informatics"/>
            <person name="Doyle S."/>
        </authorList>
    </citation>
    <scope>NUCLEOTIDE SEQUENCE [LARGE SCALE GENOMIC DNA]</scope>
    <source>
        <strain evidence="2 3">NCTC10005</strain>
    </source>
</reference>
<dbReference type="EC" id="3.6.3.-" evidence="2"/>
<dbReference type="PANTHER" id="PTHR43394">
    <property type="entry name" value="ATP-DEPENDENT PERMEASE MDL1, MITOCHONDRIAL"/>
    <property type="match status" value="1"/>
</dbReference>
<feature type="domain" description="ABC transporter" evidence="1">
    <location>
        <begin position="39"/>
        <end position="116"/>
    </location>
</feature>
<gene>
    <name evidence="2" type="primary">msbA_2</name>
    <name evidence="2" type="ORF">NCTC10005_04416</name>
</gene>
<dbReference type="EMBL" id="UGJB01000004">
    <property type="protein sequence ID" value="STQ11636.1"/>
    <property type="molecule type" value="Genomic_DNA"/>
</dbReference>
<sequence length="151" mass="16996">MILMKVKFCWTATTCENIPFSRFVTRWRSCRKCHLFNDTVANNIAYGRTEQYTRDQIENAARMANAMDFINKMDNGLDTIIGENGVLLSGGQRQRIAIARALLRDSPILILDEATSALDTDRNALYVCARGTAKEPYITGDCASSVDYRKS</sequence>
<dbReference type="Proteomes" id="UP000255106">
    <property type="component" value="Unassembled WGS sequence"/>
</dbReference>
<proteinExistence type="predicted"/>
<accession>A0A377M0N2</accession>
<evidence type="ECO:0000313" key="2">
    <source>
        <dbReference type="EMBL" id="STQ11636.1"/>
    </source>
</evidence>
<dbReference type="GO" id="GO:0016887">
    <property type="term" value="F:ATP hydrolysis activity"/>
    <property type="evidence" value="ECO:0007669"/>
    <property type="project" value="InterPro"/>
</dbReference>
<evidence type="ECO:0000259" key="1">
    <source>
        <dbReference type="Pfam" id="PF00005"/>
    </source>
</evidence>